<keyword evidence="2" id="KW-0460">Magnesium</keyword>
<dbReference type="PANTHER" id="PTHR45745">
    <property type="entry name" value="PHOSPHOMANNOMUTASE 45A"/>
    <property type="match status" value="1"/>
</dbReference>
<protein>
    <recommendedName>
        <fullName evidence="7">Alpha-D-phosphohexomutase C-terminal domain-containing protein</fullName>
    </recommendedName>
</protein>
<evidence type="ECO:0000259" key="5">
    <source>
        <dbReference type="Pfam" id="PF02880"/>
    </source>
</evidence>
<accession>X0TEH2</accession>
<feature type="non-terminal residue" evidence="6">
    <location>
        <position position="1"/>
    </location>
</feature>
<dbReference type="Pfam" id="PF00408">
    <property type="entry name" value="PGM_PMM_IV"/>
    <property type="match status" value="1"/>
</dbReference>
<evidence type="ECO:0008006" key="7">
    <source>
        <dbReference type="Google" id="ProtNLM"/>
    </source>
</evidence>
<keyword evidence="3" id="KW-0413">Isomerase</keyword>
<evidence type="ECO:0000259" key="4">
    <source>
        <dbReference type="Pfam" id="PF00408"/>
    </source>
</evidence>
<dbReference type="EMBL" id="BARS01016333">
    <property type="protein sequence ID" value="GAF86562.1"/>
    <property type="molecule type" value="Genomic_DNA"/>
</dbReference>
<dbReference type="AlphaFoldDB" id="X0TEH2"/>
<feature type="domain" description="Alpha-D-phosphohexomutase C-terminal" evidence="4">
    <location>
        <begin position="177"/>
        <end position="227"/>
    </location>
</feature>
<evidence type="ECO:0000313" key="6">
    <source>
        <dbReference type="EMBL" id="GAF86562.1"/>
    </source>
</evidence>
<dbReference type="Gene3D" id="3.40.120.10">
    <property type="entry name" value="Alpha-D-Glucose-1,6-Bisphosphate, subunit A, domain 3"/>
    <property type="match status" value="1"/>
</dbReference>
<evidence type="ECO:0000256" key="1">
    <source>
        <dbReference type="ARBA" id="ARBA00022723"/>
    </source>
</evidence>
<evidence type="ECO:0000256" key="2">
    <source>
        <dbReference type="ARBA" id="ARBA00022842"/>
    </source>
</evidence>
<name>X0TEH2_9ZZZZ</name>
<reference evidence="6" key="1">
    <citation type="journal article" date="2014" name="Front. Microbiol.">
        <title>High frequency of phylogenetically diverse reductive dehalogenase-homologous genes in deep subseafloor sedimentary metagenomes.</title>
        <authorList>
            <person name="Kawai M."/>
            <person name="Futagami T."/>
            <person name="Toyoda A."/>
            <person name="Takaki Y."/>
            <person name="Nishi S."/>
            <person name="Hori S."/>
            <person name="Arai W."/>
            <person name="Tsubouchi T."/>
            <person name="Morono Y."/>
            <person name="Uchiyama I."/>
            <person name="Ito T."/>
            <person name="Fujiyama A."/>
            <person name="Inagaki F."/>
            <person name="Takami H."/>
        </authorList>
    </citation>
    <scope>NUCLEOTIDE SEQUENCE</scope>
    <source>
        <strain evidence="6">Expedition CK06-06</strain>
    </source>
</reference>
<dbReference type="GO" id="GO:0008973">
    <property type="term" value="F:phosphopentomutase activity"/>
    <property type="evidence" value="ECO:0007669"/>
    <property type="project" value="TreeGrafter"/>
</dbReference>
<comment type="caution">
    <text evidence="6">The sequence shown here is derived from an EMBL/GenBank/DDBJ whole genome shotgun (WGS) entry which is preliminary data.</text>
</comment>
<keyword evidence="1" id="KW-0479">Metal-binding</keyword>
<feature type="domain" description="Alpha-D-phosphohexomutase alpha/beta/alpha" evidence="5">
    <location>
        <begin position="9"/>
        <end position="119"/>
    </location>
</feature>
<dbReference type="InterPro" id="IPR016055">
    <property type="entry name" value="A-D-PHexomutase_a/b/a-I/II/III"/>
</dbReference>
<dbReference type="InterPro" id="IPR036900">
    <property type="entry name" value="A-D-PHexomutase_C_sf"/>
</dbReference>
<dbReference type="InterPro" id="IPR005843">
    <property type="entry name" value="A-D-PHexomutase_C"/>
</dbReference>
<dbReference type="Pfam" id="PF02880">
    <property type="entry name" value="PGM_PMM_III"/>
    <property type="match status" value="1"/>
</dbReference>
<dbReference type="PANTHER" id="PTHR45745:SF1">
    <property type="entry name" value="PHOSPHOGLUCOMUTASE 2B-RELATED"/>
    <property type="match status" value="1"/>
</dbReference>
<dbReference type="GO" id="GO:0006166">
    <property type="term" value="P:purine ribonucleoside salvage"/>
    <property type="evidence" value="ECO:0007669"/>
    <property type="project" value="TreeGrafter"/>
</dbReference>
<gene>
    <name evidence="6" type="ORF">S01H1_26892</name>
</gene>
<dbReference type="GO" id="GO:0005975">
    <property type="term" value="P:carbohydrate metabolic process"/>
    <property type="evidence" value="ECO:0007669"/>
    <property type="project" value="InterPro"/>
</dbReference>
<organism evidence="6">
    <name type="scientific">marine sediment metagenome</name>
    <dbReference type="NCBI Taxonomy" id="412755"/>
    <lineage>
        <taxon>unclassified sequences</taxon>
        <taxon>metagenomes</taxon>
        <taxon>ecological metagenomes</taxon>
    </lineage>
</organism>
<proteinExistence type="predicted"/>
<dbReference type="SUPFAM" id="SSF53738">
    <property type="entry name" value="Phosphoglucomutase, first 3 domains"/>
    <property type="match status" value="1"/>
</dbReference>
<evidence type="ECO:0000256" key="3">
    <source>
        <dbReference type="ARBA" id="ARBA00023235"/>
    </source>
</evidence>
<dbReference type="SUPFAM" id="SSF55957">
    <property type="entry name" value="Phosphoglucomutase, C-terminal domain"/>
    <property type="match status" value="1"/>
</dbReference>
<dbReference type="InterPro" id="IPR005846">
    <property type="entry name" value="A-D-PHexomutase_a/b/a-III"/>
</dbReference>
<dbReference type="Gene3D" id="3.30.310.50">
    <property type="entry name" value="Alpha-D-phosphohexomutase, C-terminal domain"/>
    <property type="match status" value="1"/>
</dbReference>
<sequence>LHYILSSKKELNQLPPNGFIVKTVVTSDMSRVIADSFGVETYETLTGFKFICNMEKNVQEKEGKSFLFGYEESIGYLTGDFVRDKDAVISAMLIAEMAAYHLKNGLNLLQVLEDLYKKYGYYEEYQHSIYLEGAEGEKKIAEIMKAFRKKLPEVKDIEMVRIEDYEIGKSYDLKLKKTSPLALARSNVLKIIFSDGSWYVLRPSGTEPKIKLYLSFHATTEEEAQQKVHLVKSTILQKINSIIKLK</sequence>
<dbReference type="GO" id="GO:0046872">
    <property type="term" value="F:metal ion binding"/>
    <property type="evidence" value="ECO:0007669"/>
    <property type="project" value="UniProtKB-KW"/>
</dbReference>